<name>A0A194PWY7_PAPXU</name>
<dbReference type="Proteomes" id="UP000053268">
    <property type="component" value="Unassembled WGS sequence"/>
</dbReference>
<organism evidence="1 2">
    <name type="scientific">Papilio xuthus</name>
    <name type="common">Asian swallowtail butterfly</name>
    <dbReference type="NCBI Taxonomy" id="66420"/>
    <lineage>
        <taxon>Eukaryota</taxon>
        <taxon>Metazoa</taxon>
        <taxon>Ecdysozoa</taxon>
        <taxon>Arthropoda</taxon>
        <taxon>Hexapoda</taxon>
        <taxon>Insecta</taxon>
        <taxon>Pterygota</taxon>
        <taxon>Neoptera</taxon>
        <taxon>Endopterygota</taxon>
        <taxon>Lepidoptera</taxon>
        <taxon>Glossata</taxon>
        <taxon>Ditrysia</taxon>
        <taxon>Papilionoidea</taxon>
        <taxon>Papilionidae</taxon>
        <taxon>Papilioninae</taxon>
        <taxon>Papilio</taxon>
    </lineage>
</organism>
<sequence>MQTGEGRVHPARDVRPTVYSARAPVKVSDKLTKVQNCNPRPMAQVLALQAVRQLRVRSSVNIQHKLKPQNSAGYVAHRVAFTKAASILNKTDCVIVLDSLDETSQITNKMSKRPPEFVSVFADATLRQRLFPLPIGHLLREYHIPFPFYLFKKMLGKIYG</sequence>
<accession>A0A194PWY7</accession>
<reference evidence="1 2" key="1">
    <citation type="journal article" date="2015" name="Nat. Commun.">
        <title>Outbred genome sequencing and CRISPR/Cas9 gene editing in butterflies.</title>
        <authorList>
            <person name="Li X."/>
            <person name="Fan D."/>
            <person name="Zhang W."/>
            <person name="Liu G."/>
            <person name="Zhang L."/>
            <person name="Zhao L."/>
            <person name="Fang X."/>
            <person name="Chen L."/>
            <person name="Dong Y."/>
            <person name="Chen Y."/>
            <person name="Ding Y."/>
            <person name="Zhao R."/>
            <person name="Feng M."/>
            <person name="Zhu Y."/>
            <person name="Feng Y."/>
            <person name="Jiang X."/>
            <person name="Zhu D."/>
            <person name="Xiang H."/>
            <person name="Feng X."/>
            <person name="Li S."/>
            <person name="Wang J."/>
            <person name="Zhang G."/>
            <person name="Kronforst M.R."/>
            <person name="Wang W."/>
        </authorList>
    </citation>
    <scope>NUCLEOTIDE SEQUENCE [LARGE SCALE GENOMIC DNA]</scope>
    <source>
        <strain evidence="1">Ya'a_city_454_Px</strain>
        <tissue evidence="1">Whole body</tissue>
    </source>
</reference>
<evidence type="ECO:0000313" key="1">
    <source>
        <dbReference type="EMBL" id="KPI97871.1"/>
    </source>
</evidence>
<evidence type="ECO:0000313" key="2">
    <source>
        <dbReference type="Proteomes" id="UP000053268"/>
    </source>
</evidence>
<keyword evidence="2" id="KW-1185">Reference proteome</keyword>
<dbReference type="EMBL" id="KQ459586">
    <property type="protein sequence ID" value="KPI97871.1"/>
    <property type="molecule type" value="Genomic_DNA"/>
</dbReference>
<proteinExistence type="predicted"/>
<gene>
    <name evidence="1" type="ORF">RR46_10992</name>
</gene>
<dbReference type="AlphaFoldDB" id="A0A194PWY7"/>
<protein>
    <submittedName>
        <fullName evidence="1">Uncharacterized protein</fullName>
    </submittedName>
</protein>